<dbReference type="GO" id="GO:0000166">
    <property type="term" value="F:nucleotide binding"/>
    <property type="evidence" value="ECO:0007669"/>
    <property type="project" value="InterPro"/>
</dbReference>
<sequence>MEVLEKPAVLLTDAEVLIAIQQSQTIRKANPSLAMHFKLQSSDWVSGEVRRYMNGMPGSVQKPGHIKLFYQRLESSISKAFTVKELIQFVDLRPVTLVELHAMIDECEERFTEEEILVLLDIIATTLPDKPR</sequence>
<evidence type="ECO:0000256" key="6">
    <source>
        <dbReference type="ARBA" id="ARBA00023242"/>
    </source>
</evidence>
<dbReference type="InterPro" id="IPR010997">
    <property type="entry name" value="HRDC-like_sf"/>
</dbReference>
<proteinExistence type="inferred from homology"/>
<organism evidence="8">
    <name type="scientific">Spongospora subterranea</name>
    <dbReference type="NCBI Taxonomy" id="70186"/>
    <lineage>
        <taxon>Eukaryota</taxon>
        <taxon>Sar</taxon>
        <taxon>Rhizaria</taxon>
        <taxon>Endomyxa</taxon>
        <taxon>Phytomyxea</taxon>
        <taxon>Plasmodiophorida</taxon>
        <taxon>Plasmodiophoridae</taxon>
        <taxon>Spongospora</taxon>
    </lineage>
</organism>
<dbReference type="Gene3D" id="1.20.1250.40">
    <property type="match status" value="1"/>
</dbReference>
<evidence type="ECO:0000259" key="7">
    <source>
        <dbReference type="SMART" id="SM00657"/>
    </source>
</evidence>
<dbReference type="SUPFAM" id="SSF47819">
    <property type="entry name" value="HRDC-like"/>
    <property type="match status" value="1"/>
</dbReference>
<dbReference type="GO" id="GO:0005666">
    <property type="term" value="C:RNA polymerase III complex"/>
    <property type="evidence" value="ECO:0007669"/>
    <property type="project" value="InterPro"/>
</dbReference>
<evidence type="ECO:0000256" key="2">
    <source>
        <dbReference type="ARBA" id="ARBA00006898"/>
    </source>
</evidence>
<evidence type="ECO:0000256" key="5">
    <source>
        <dbReference type="ARBA" id="ARBA00023163"/>
    </source>
</evidence>
<dbReference type="InterPro" id="IPR038324">
    <property type="entry name" value="Rpb4/RPC9_sf"/>
</dbReference>
<reference evidence="8" key="1">
    <citation type="submission" date="2015-04" db="EMBL/GenBank/DDBJ databases">
        <title>The genome sequence of the plant pathogenic Rhizarian Plasmodiophora brassicae reveals insights in its biotrophic life cycle and the origin of chitin synthesis.</title>
        <authorList>
            <person name="Schwelm A."/>
            <person name="Fogelqvist J."/>
            <person name="Knaust A."/>
            <person name="Julke S."/>
            <person name="Lilja T."/>
            <person name="Dhandapani V."/>
            <person name="Bonilla-Rosso G."/>
            <person name="Karlsson M."/>
            <person name="Shevchenko A."/>
            <person name="Choi S.R."/>
            <person name="Kim H.G."/>
            <person name="Park J.Y."/>
            <person name="Lim Y.P."/>
            <person name="Ludwig-Muller J."/>
            <person name="Dixelius C."/>
        </authorList>
    </citation>
    <scope>NUCLEOTIDE SEQUENCE</scope>
    <source>
        <tissue evidence="8">Potato root galls</tissue>
    </source>
</reference>
<dbReference type="InterPro" id="IPR006590">
    <property type="entry name" value="RNA_pol_Rpb4/RPC9_core"/>
</dbReference>
<protein>
    <recommendedName>
        <fullName evidence="3">DNA-directed RNA polymerase III subunit RPC9</fullName>
    </recommendedName>
</protein>
<keyword evidence="5" id="KW-0804">Transcription</keyword>
<comment type="subcellular location">
    <subcellularLocation>
        <location evidence="1">Nucleus</location>
    </subcellularLocation>
</comment>
<name>A0A0H5R6C3_9EUKA</name>
<dbReference type="GO" id="GO:0006384">
    <property type="term" value="P:transcription initiation at RNA polymerase III promoter"/>
    <property type="evidence" value="ECO:0007669"/>
    <property type="project" value="InterPro"/>
</dbReference>
<dbReference type="PANTHER" id="PTHR15561">
    <property type="entry name" value="CALCITONIN GENE-RELATED PEPTIDE-RECEPTOR COMPONENT PROTEIN"/>
    <property type="match status" value="1"/>
</dbReference>
<dbReference type="InterPro" id="IPR005574">
    <property type="entry name" value="Rpb4/RPC9"/>
</dbReference>
<dbReference type="EMBL" id="HACM01009256">
    <property type="protein sequence ID" value="CRZ09698.1"/>
    <property type="molecule type" value="Transcribed_RNA"/>
</dbReference>
<keyword evidence="6" id="KW-0539">Nucleus</keyword>
<accession>A0A0H5R6C3</accession>
<dbReference type="SMART" id="SM00657">
    <property type="entry name" value="RPOL4c"/>
    <property type="match status" value="1"/>
</dbReference>
<feature type="domain" description="RNA polymerase Rpb4/RPC9 core" evidence="7">
    <location>
        <begin position="1"/>
        <end position="130"/>
    </location>
</feature>
<evidence type="ECO:0000256" key="4">
    <source>
        <dbReference type="ARBA" id="ARBA00022478"/>
    </source>
</evidence>
<dbReference type="Pfam" id="PF03874">
    <property type="entry name" value="RNA_pol_Rpb4"/>
    <property type="match status" value="1"/>
</dbReference>
<dbReference type="AlphaFoldDB" id="A0A0H5R6C3"/>
<evidence type="ECO:0000313" key="8">
    <source>
        <dbReference type="EMBL" id="CRZ09698.1"/>
    </source>
</evidence>
<comment type="similarity">
    <text evidence="2">Belongs to the eukaryotic RPC9 RNA polymerase subunit family.</text>
</comment>
<dbReference type="InterPro" id="IPR038846">
    <property type="entry name" value="RPC9"/>
</dbReference>
<evidence type="ECO:0000256" key="1">
    <source>
        <dbReference type="ARBA" id="ARBA00004123"/>
    </source>
</evidence>
<keyword evidence="4" id="KW-0240">DNA-directed RNA polymerase</keyword>
<evidence type="ECO:0000256" key="3">
    <source>
        <dbReference type="ARBA" id="ARBA00016672"/>
    </source>
</evidence>
<dbReference type="PANTHER" id="PTHR15561:SF0">
    <property type="entry name" value="DNA-DIRECTED RNA POLYMERASE III SUBUNIT RPC9"/>
    <property type="match status" value="1"/>
</dbReference>